<proteinExistence type="predicted"/>
<evidence type="ECO:0000313" key="3">
    <source>
        <dbReference type="Proteomes" id="UP000199440"/>
    </source>
</evidence>
<organism evidence="2 3">
    <name type="scientific">Kriegella aquimaris</name>
    <dbReference type="NCBI Taxonomy" id="192904"/>
    <lineage>
        <taxon>Bacteria</taxon>
        <taxon>Pseudomonadati</taxon>
        <taxon>Bacteroidota</taxon>
        <taxon>Flavobacteriia</taxon>
        <taxon>Flavobacteriales</taxon>
        <taxon>Flavobacteriaceae</taxon>
        <taxon>Kriegella</taxon>
    </lineage>
</organism>
<evidence type="ECO:0000313" key="2">
    <source>
        <dbReference type="EMBL" id="SDL24269.1"/>
    </source>
</evidence>
<dbReference type="AlphaFoldDB" id="A0A1G9IGA5"/>
<evidence type="ECO:0000259" key="1">
    <source>
        <dbReference type="Pfam" id="PF13676"/>
    </source>
</evidence>
<dbReference type="GO" id="GO:0007165">
    <property type="term" value="P:signal transduction"/>
    <property type="evidence" value="ECO:0007669"/>
    <property type="project" value="InterPro"/>
</dbReference>
<keyword evidence="3" id="KW-1185">Reference proteome</keyword>
<dbReference type="InterPro" id="IPR035897">
    <property type="entry name" value="Toll_tir_struct_dom_sf"/>
</dbReference>
<name>A0A1G9IGA5_9FLAO</name>
<protein>
    <submittedName>
        <fullName evidence="2">TIR domain-containing protein</fullName>
    </submittedName>
</protein>
<dbReference type="SUPFAM" id="SSF52200">
    <property type="entry name" value="Toll/Interleukin receptor TIR domain"/>
    <property type="match status" value="1"/>
</dbReference>
<dbReference type="Proteomes" id="UP000199440">
    <property type="component" value="Unassembled WGS sequence"/>
</dbReference>
<dbReference type="InterPro" id="IPR000157">
    <property type="entry name" value="TIR_dom"/>
</dbReference>
<accession>A0A1G9IGA5</accession>
<dbReference type="OrthoDB" id="571425at2"/>
<dbReference type="Pfam" id="PF13676">
    <property type="entry name" value="TIR_2"/>
    <property type="match status" value="1"/>
</dbReference>
<gene>
    <name evidence="2" type="ORF">SAMN04488514_101129</name>
</gene>
<dbReference type="EMBL" id="FNGV01000001">
    <property type="protein sequence ID" value="SDL24269.1"/>
    <property type="molecule type" value="Genomic_DNA"/>
</dbReference>
<feature type="domain" description="TIR" evidence="1">
    <location>
        <begin position="6"/>
        <end position="122"/>
    </location>
</feature>
<dbReference type="Gene3D" id="3.40.50.10140">
    <property type="entry name" value="Toll/interleukin-1 receptor homology (TIR) domain"/>
    <property type="match status" value="1"/>
</dbReference>
<sequence>MGKKSIVISYSRSDLAFVSQLADALRREGHIVWFNSPLQSGTEGENTKARQIGKGDILIVVLSDTSVGSSEVMEEVALAIRLEKMILPIRIANCELPEQLAHLQVWDFRNSAHWSLDIEQLLSSFNLKRNVDHDRPVSVTAPRPKATKKSKLPKAKRSVTDVIGGLFGKFRGIIGKGTVGEASSSETVFEEGKVQPGLGERAGVEFEGLEETGVSGGIVGGQDNATSSKMPNKGVLAHSIPTKMQLQNTHRCIIRIGFDEVTIIKDFPERNREVVVKKDIRVSDVMEVEFLPNPHFEITALNNIKQPVDAYEYTEWNFDVMPKTMGEFPLTFKISIFLPNGSKEMILRETVSVITQAVPSGEVFIPSELMTLGEYYKTLNKKLKIVTLFLASSSELADDRRAFEILIGRKNKNLIKENYYLELIIWEDFMDAMSASRLQDEYNKAIAGCDVFISLFYTKAGKYTEEEFLKALDAFKMNKRPLIYTYFKDTDVKEASLIDFQQRLSDLGHFYTRFKDADDLNYKFGEQIEKFLSLIK</sequence>
<dbReference type="STRING" id="192904.SAMN04488514_101129"/>
<reference evidence="2 3" key="1">
    <citation type="submission" date="2016-10" db="EMBL/GenBank/DDBJ databases">
        <authorList>
            <person name="de Groot N.N."/>
        </authorList>
    </citation>
    <scope>NUCLEOTIDE SEQUENCE [LARGE SCALE GENOMIC DNA]</scope>
    <source>
        <strain evidence="2 3">DSM 19886</strain>
    </source>
</reference>
<dbReference type="RefSeq" id="WP_089884265.1">
    <property type="nucleotide sequence ID" value="NZ_FNGV01000001.1"/>
</dbReference>